<keyword evidence="5 6" id="KW-0378">Hydrolase</keyword>
<dbReference type="Proteomes" id="UP000185578">
    <property type="component" value="Unassembled WGS sequence"/>
</dbReference>
<dbReference type="PANTHER" id="PTHR43440:SF1">
    <property type="entry name" value="UREASE"/>
    <property type="match status" value="1"/>
</dbReference>
<comment type="subcellular location">
    <subcellularLocation>
        <location evidence="6 8">Cytoplasm</location>
    </subcellularLocation>
</comment>
<evidence type="ECO:0000256" key="4">
    <source>
        <dbReference type="ARBA" id="ARBA00022723"/>
    </source>
</evidence>
<comment type="similarity">
    <text evidence="6 9">Belongs to the metallo-dependent hydrolases superfamily. Urease alpha subunit family.</text>
</comment>
<dbReference type="AlphaFoldDB" id="A0A1Q8EV09"/>
<accession>A0A1Q8EV09</accession>
<dbReference type="InterPro" id="IPR017951">
    <property type="entry name" value="Urease_asu_c"/>
</dbReference>
<evidence type="ECO:0000256" key="1">
    <source>
        <dbReference type="ARBA" id="ARBA00001948"/>
    </source>
</evidence>
<dbReference type="UniPathway" id="UPA00258">
    <property type="reaction ID" value="UER00370"/>
</dbReference>
<keyword evidence="3" id="KW-0533">Nickel</keyword>
<dbReference type="SUPFAM" id="SSF51338">
    <property type="entry name" value="Composite domain of metallo-dependent hydrolases"/>
    <property type="match status" value="1"/>
</dbReference>
<dbReference type="Pfam" id="PF01979">
    <property type="entry name" value="Amidohydro_1"/>
    <property type="match status" value="1"/>
</dbReference>
<feature type="active site" description="Proton donor" evidence="6 7">
    <location>
        <position position="324"/>
    </location>
</feature>
<feature type="domain" description="Urease" evidence="10">
    <location>
        <begin position="137"/>
        <end position="564"/>
    </location>
</feature>
<dbReference type="EC" id="3.5.1.5" evidence="6"/>
<evidence type="ECO:0000259" key="10">
    <source>
        <dbReference type="PROSITE" id="PS51368"/>
    </source>
</evidence>
<comment type="pathway">
    <text evidence="2 6">Nitrogen metabolism; urea degradation; CO(2) and NH(3) from urea (urease route): step 1/1.</text>
</comment>
<dbReference type="InterPro" id="IPR011059">
    <property type="entry name" value="Metal-dep_hydrolase_composite"/>
</dbReference>
<dbReference type="PANTHER" id="PTHR43440">
    <property type="entry name" value="UREASE"/>
    <property type="match status" value="1"/>
</dbReference>
<comment type="catalytic activity">
    <reaction evidence="6">
        <text>urea + 2 H2O + H(+) = hydrogencarbonate + 2 NH4(+)</text>
        <dbReference type="Rhea" id="RHEA:20557"/>
        <dbReference type="ChEBI" id="CHEBI:15377"/>
        <dbReference type="ChEBI" id="CHEBI:15378"/>
        <dbReference type="ChEBI" id="CHEBI:16199"/>
        <dbReference type="ChEBI" id="CHEBI:17544"/>
        <dbReference type="ChEBI" id="CHEBI:28938"/>
        <dbReference type="EC" id="3.5.1.5"/>
    </reaction>
</comment>
<proteinExistence type="inferred from homology"/>
<sequence length="564" mass="60320">MFPYQLSREKYIQLYGPTKGDRIRLGDTDLIVEIEDDDIATPLSQYGEEIKFGTGKVARDNMGQGSKADAEGAMDMVITNVVIIDYLKIIKTCIGIKDGRIAVLGRAGNPDIQRGINMNIGPETDIISGEGLIATAGAIDACVHFTGPTQISEALASGITTQIGGGSGPTVASIGSGSTPGADGVRNMLLASENYPVNLGFLAKGNTGNIAALASQVNGGAMGFAVHEDWGANLEAIEIIQKNFAGMPVYLHSDSLNESGYVDDTIKAISEKKGPILCCVNDGHQPGVMKLITLPNVIPFTLASHTVHTFNAMKESSSFIAAVHNLDLYDENERALARARGFMSNHAATDILHDSGAISIIATGPTRPGELITRTWQLAHKMKQQRGPLESDHGNDNNRVKRYIAKYTICPAMACGISQSVGRLETGYLADIVLWKPEMFGVKPHTIVKNGVIAMNQSGMSGMALPGLQPVRSQLMYGASGDARKNSLNFLSAESVRAGVVRTLNLNKNVYSPLRQGITKADMPHNSRTPTVDVNHNAQVIVDGVHLIGEPAVSLPLARRYFLF</sequence>
<gene>
    <name evidence="6" type="primary">ureC</name>
    <name evidence="11" type="ORF">BTN82_06740</name>
</gene>
<dbReference type="EMBL" id="MSCT01000006">
    <property type="protein sequence ID" value="OLF55636.1"/>
    <property type="molecule type" value="Genomic_DNA"/>
</dbReference>
<dbReference type="Gene3D" id="2.30.40.10">
    <property type="entry name" value="Urease, subunit C, domain 1"/>
    <property type="match status" value="1"/>
</dbReference>
<evidence type="ECO:0000256" key="2">
    <source>
        <dbReference type="ARBA" id="ARBA00004897"/>
    </source>
</evidence>
<feature type="binding site" evidence="6 8">
    <location>
        <position position="227"/>
    </location>
    <ligand>
        <name>substrate</name>
    </ligand>
</feature>
<comment type="caution">
    <text evidence="11">The sequence shown here is derived from an EMBL/GenBank/DDBJ whole genome shotgun (WGS) entry which is preliminary data.</text>
</comment>
<keyword evidence="6 8" id="KW-0963">Cytoplasm</keyword>
<dbReference type="GO" id="GO:0009039">
    <property type="term" value="F:urease activity"/>
    <property type="evidence" value="ECO:0007669"/>
    <property type="project" value="UniProtKB-UniRule"/>
</dbReference>
<dbReference type="Gene3D" id="3.20.20.140">
    <property type="entry name" value="Metal-dependent hydrolases"/>
    <property type="match status" value="1"/>
</dbReference>
<dbReference type="HAMAP" id="MF_01953">
    <property type="entry name" value="Urease_alpha"/>
    <property type="match status" value="1"/>
</dbReference>
<evidence type="ECO:0000256" key="3">
    <source>
        <dbReference type="ARBA" id="ARBA00022596"/>
    </source>
</evidence>
<evidence type="ECO:0000256" key="9">
    <source>
        <dbReference type="RuleBase" id="RU004158"/>
    </source>
</evidence>
<keyword evidence="4" id="KW-0479">Metal-binding</keyword>
<reference evidence="11 12" key="1">
    <citation type="submission" date="2016-12" db="EMBL/GenBank/DDBJ databases">
        <authorList>
            <person name="Song W.-J."/>
            <person name="Kurnit D.M."/>
        </authorList>
    </citation>
    <scope>NUCLEOTIDE SEQUENCE [LARGE SCALE GENOMIC DNA]</scope>
    <source>
        <strain evidence="11 12">PCL1601</strain>
    </source>
</reference>
<evidence type="ECO:0000256" key="8">
    <source>
        <dbReference type="PROSITE-ProRule" id="PRU00700"/>
    </source>
</evidence>
<dbReference type="RefSeq" id="WP_075118381.1">
    <property type="nucleotide sequence ID" value="NZ_MSCT01000006.1"/>
</dbReference>
<protein>
    <recommendedName>
        <fullName evidence="6">Urease subunit alpha</fullName>
        <ecNumber evidence="6">3.5.1.5</ecNumber>
    </recommendedName>
    <alternativeName>
        <fullName evidence="6">Urea amidohydrolase subunit alpha</fullName>
    </alternativeName>
</protein>
<dbReference type="InterPro" id="IPR050112">
    <property type="entry name" value="Urease_alpha_subunit"/>
</dbReference>
<dbReference type="SUPFAM" id="SSF51556">
    <property type="entry name" value="Metallo-dependent hydrolases"/>
    <property type="match status" value="1"/>
</dbReference>
<evidence type="ECO:0000313" key="12">
    <source>
        <dbReference type="Proteomes" id="UP000185578"/>
    </source>
</evidence>
<dbReference type="GO" id="GO:0005737">
    <property type="term" value="C:cytoplasm"/>
    <property type="evidence" value="ECO:0007669"/>
    <property type="project" value="UniProtKB-SubCell"/>
</dbReference>
<evidence type="ECO:0000313" key="11">
    <source>
        <dbReference type="EMBL" id="OLF55636.1"/>
    </source>
</evidence>
<dbReference type="InterPro" id="IPR005848">
    <property type="entry name" value="Urease_asu"/>
</dbReference>
<evidence type="ECO:0000256" key="5">
    <source>
        <dbReference type="ARBA" id="ARBA00022801"/>
    </source>
</evidence>
<organism evidence="11 12">
    <name type="scientific">Pseudomonas chlororaphis</name>
    <dbReference type="NCBI Taxonomy" id="587753"/>
    <lineage>
        <taxon>Bacteria</taxon>
        <taxon>Pseudomonadati</taxon>
        <taxon>Pseudomonadota</taxon>
        <taxon>Gammaproteobacteria</taxon>
        <taxon>Pseudomonadales</taxon>
        <taxon>Pseudomonadaceae</taxon>
        <taxon>Pseudomonas</taxon>
    </lineage>
</organism>
<dbReference type="OrthoDB" id="9802793at2"/>
<dbReference type="Pfam" id="PF00449">
    <property type="entry name" value="Urease_alpha"/>
    <property type="match status" value="1"/>
</dbReference>
<dbReference type="GO" id="GO:0043419">
    <property type="term" value="P:urea catabolic process"/>
    <property type="evidence" value="ECO:0007669"/>
    <property type="project" value="UniProtKB-UniRule"/>
</dbReference>
<comment type="cofactor">
    <cofactor evidence="1">
        <name>Ni cation</name>
        <dbReference type="ChEBI" id="CHEBI:25516"/>
    </cofactor>
</comment>
<comment type="subunit">
    <text evidence="6">Heterotrimer of UreA (gamma), UreB (beta) and UreC (alpha) subunits. Three heterotrimers associate to form the active enzyme.</text>
</comment>
<comment type="caution">
    <text evidence="6">Lacks conserved residue(s) required for the propagation of feature annotation.</text>
</comment>
<dbReference type="InterPro" id="IPR006680">
    <property type="entry name" value="Amidohydro-rel"/>
</dbReference>
<evidence type="ECO:0000256" key="7">
    <source>
        <dbReference type="PIRSR" id="PIRSR611612-52"/>
    </source>
</evidence>
<dbReference type="InterPro" id="IPR011612">
    <property type="entry name" value="Urease_alpha_N_dom"/>
</dbReference>
<dbReference type="NCBIfam" id="NF009686">
    <property type="entry name" value="PRK13207.1"/>
    <property type="match status" value="1"/>
</dbReference>
<dbReference type="GO" id="GO:0016151">
    <property type="term" value="F:nickel cation binding"/>
    <property type="evidence" value="ECO:0007669"/>
    <property type="project" value="InterPro"/>
</dbReference>
<dbReference type="PRINTS" id="PR01752">
    <property type="entry name" value="UREASE"/>
</dbReference>
<dbReference type="InterPro" id="IPR032466">
    <property type="entry name" value="Metal_Hydrolase"/>
</dbReference>
<evidence type="ECO:0000256" key="6">
    <source>
        <dbReference type="HAMAP-Rule" id="MF_01953"/>
    </source>
</evidence>
<name>A0A1Q8EV09_9PSED</name>
<dbReference type="PROSITE" id="PS51368">
    <property type="entry name" value="UREASE_3"/>
    <property type="match status" value="1"/>
</dbReference>